<feature type="compositionally biased region" description="Polar residues" evidence="1">
    <location>
        <begin position="245"/>
        <end position="254"/>
    </location>
</feature>
<proteinExistence type="predicted"/>
<comment type="caution">
    <text evidence="2">The sequence shown here is derived from an EMBL/GenBank/DDBJ whole genome shotgun (WGS) entry which is preliminary data.</text>
</comment>
<dbReference type="InterPro" id="IPR029060">
    <property type="entry name" value="PIN-like_dom_sf"/>
</dbReference>
<evidence type="ECO:0008006" key="4">
    <source>
        <dbReference type="Google" id="ProtNLM"/>
    </source>
</evidence>
<feature type="compositionally biased region" description="Low complexity" evidence="1">
    <location>
        <begin position="227"/>
        <end position="244"/>
    </location>
</feature>
<dbReference type="Gene3D" id="3.40.50.1010">
    <property type="entry name" value="5'-nuclease"/>
    <property type="match status" value="1"/>
</dbReference>
<feature type="region of interest" description="Disordered" evidence="1">
    <location>
        <begin position="204"/>
        <end position="254"/>
    </location>
</feature>
<gene>
    <name evidence="2" type="ORF">ABIC99_002094</name>
</gene>
<keyword evidence="3" id="KW-1185">Reference proteome</keyword>
<evidence type="ECO:0000313" key="3">
    <source>
        <dbReference type="Proteomes" id="UP001549111"/>
    </source>
</evidence>
<sequence length="254" mass="26508">MRYLTDADALTWLLGQHDDAEHRPVASRSAWLDQIDQQRGTLLVPATVLAEVLTDTGRAGEGAWRTLHAHRVVEVLPFDERAAREQARLAGEGAALAVALKAASLERRQLVVLARLRGAALLSMPADVRALAQQAGVAVQSVRELVAGCALRQLALPLEDEPAPAAAPAPVAAPPALMRAPGMDLSVFRDIAQALDSIFDEGRAGGETETAAEPQAAPPQRPPVPVLPAWLLAPPAAAPSASSSGETSEQGPAA</sequence>
<reference evidence="2 3" key="1">
    <citation type="submission" date="2024-06" db="EMBL/GenBank/DDBJ databases">
        <title>Genomic Encyclopedia of Type Strains, Phase IV (KMG-IV): sequencing the most valuable type-strain genomes for metagenomic binning, comparative biology and taxonomic classification.</title>
        <authorList>
            <person name="Goeker M."/>
        </authorList>
    </citation>
    <scope>NUCLEOTIDE SEQUENCE [LARGE SCALE GENOMIC DNA]</scope>
    <source>
        <strain evidence="2 3">D-501</strain>
    </source>
</reference>
<evidence type="ECO:0000313" key="2">
    <source>
        <dbReference type="EMBL" id="MET3604280.1"/>
    </source>
</evidence>
<accession>A0ABV2IMY1</accession>
<dbReference type="SUPFAM" id="SSF88723">
    <property type="entry name" value="PIN domain-like"/>
    <property type="match status" value="1"/>
</dbReference>
<dbReference type="Proteomes" id="UP001549111">
    <property type="component" value="Unassembled WGS sequence"/>
</dbReference>
<organism evidence="2 3">
    <name type="scientific">Sphaerotilus sulfidivorans</name>
    <dbReference type="NCBI Taxonomy" id="639200"/>
    <lineage>
        <taxon>Bacteria</taxon>
        <taxon>Pseudomonadati</taxon>
        <taxon>Pseudomonadota</taxon>
        <taxon>Betaproteobacteria</taxon>
        <taxon>Burkholderiales</taxon>
        <taxon>Sphaerotilaceae</taxon>
        <taxon>Sphaerotilus</taxon>
    </lineage>
</organism>
<name>A0ABV2IMY1_9BURK</name>
<protein>
    <recommendedName>
        <fullName evidence="4">PIN domain-containing protein</fullName>
    </recommendedName>
</protein>
<feature type="compositionally biased region" description="Pro residues" evidence="1">
    <location>
        <begin position="216"/>
        <end position="226"/>
    </location>
</feature>
<dbReference type="EMBL" id="JBEPLS010000006">
    <property type="protein sequence ID" value="MET3604280.1"/>
    <property type="molecule type" value="Genomic_DNA"/>
</dbReference>
<evidence type="ECO:0000256" key="1">
    <source>
        <dbReference type="SAM" id="MobiDB-lite"/>
    </source>
</evidence>
<dbReference type="RefSeq" id="WP_180692717.1">
    <property type="nucleotide sequence ID" value="NZ_CP035708.1"/>
</dbReference>